<accession>A0A5J5DJW6</accession>
<dbReference type="AlphaFoldDB" id="A0A5J5DJW6"/>
<gene>
    <name evidence="2" type="ORF">FQN60_009645</name>
</gene>
<feature type="region of interest" description="Disordered" evidence="1">
    <location>
        <begin position="98"/>
        <end position="133"/>
    </location>
</feature>
<organism evidence="2 3">
    <name type="scientific">Etheostoma spectabile</name>
    <name type="common">orangethroat darter</name>
    <dbReference type="NCBI Taxonomy" id="54343"/>
    <lineage>
        <taxon>Eukaryota</taxon>
        <taxon>Metazoa</taxon>
        <taxon>Chordata</taxon>
        <taxon>Craniata</taxon>
        <taxon>Vertebrata</taxon>
        <taxon>Euteleostomi</taxon>
        <taxon>Actinopterygii</taxon>
        <taxon>Neopterygii</taxon>
        <taxon>Teleostei</taxon>
        <taxon>Neoteleostei</taxon>
        <taxon>Acanthomorphata</taxon>
        <taxon>Eupercaria</taxon>
        <taxon>Perciformes</taxon>
        <taxon>Percoidei</taxon>
        <taxon>Percidae</taxon>
        <taxon>Etheostomatinae</taxon>
        <taxon>Etheostoma</taxon>
    </lineage>
</organism>
<comment type="caution">
    <text evidence="2">The sequence shown here is derived from an EMBL/GenBank/DDBJ whole genome shotgun (WGS) entry which is preliminary data.</text>
</comment>
<evidence type="ECO:0000313" key="3">
    <source>
        <dbReference type="Proteomes" id="UP000327493"/>
    </source>
</evidence>
<sequence>MENVSKDMKSFECSSPSELDRTFWGEQSLLSALLLHQQSTSRVSNDPMTDRSDTRLSMASLCLSSELISPSEAFSMNNSNSQETGNCHLAVPLLGKSSTPQDTLLGTGGSQHPVSSPQSALNQSPAAPCRTQHNPHVSHTHVQAFDKSVVPQWGREVNPMLRDHRHGELVLQGTRLQHVEGRLADEYRLSMLDGLHRAYCETATISCPLHLVQHWNLRIS</sequence>
<dbReference type="EMBL" id="VOFY01000004">
    <property type="protein sequence ID" value="KAA8593529.1"/>
    <property type="molecule type" value="Genomic_DNA"/>
</dbReference>
<dbReference type="Proteomes" id="UP000327493">
    <property type="component" value="Chromosome 4"/>
</dbReference>
<proteinExistence type="predicted"/>
<reference evidence="2 3" key="1">
    <citation type="submission" date="2019-08" db="EMBL/GenBank/DDBJ databases">
        <title>A chromosome-level genome assembly, high-density linkage maps, and genome scans reveal the genomic architecture of hybrid incompatibilities underlying speciation via character displacement in darters (Percidae: Etheostominae).</title>
        <authorList>
            <person name="Moran R.L."/>
            <person name="Catchen J.M."/>
            <person name="Fuller R.C."/>
        </authorList>
    </citation>
    <scope>NUCLEOTIDE SEQUENCE [LARGE SCALE GENOMIC DNA]</scope>
    <source>
        <strain evidence="2">EspeVRDwgs_2016</strain>
        <tissue evidence="2">Muscle</tissue>
    </source>
</reference>
<evidence type="ECO:0000313" key="2">
    <source>
        <dbReference type="EMBL" id="KAA8593529.1"/>
    </source>
</evidence>
<protein>
    <submittedName>
        <fullName evidence="2">Uncharacterized protein</fullName>
    </submittedName>
</protein>
<name>A0A5J5DJW6_9PERO</name>
<evidence type="ECO:0000256" key="1">
    <source>
        <dbReference type="SAM" id="MobiDB-lite"/>
    </source>
</evidence>
<keyword evidence="3" id="KW-1185">Reference proteome</keyword>